<sequence length="291" mass="32512">MDKLTVFSSNLILKILKIILFLVGLGYVGYLIYGHWSLVVKTVTNLSTLDLVILIGVGVIANLFFARLFSIVLVPNSGLKNRLNSAFRSYVMSQISKYIPGKVWQLFHQMASNKDSTPGEVIRANVVFMFLLTPMILCLSVFLLVSSSLVIFLSSCSLLIISLAVWYLTLNGRISDIFYQRKIILVLAAITFVIGLLLLVNFISHNGSNAHTNMQVAGLLGIGWSLSLVFFVFPAGLGVREWIIVELPMLVGIQFQAKEIVILALMMRLWQISYELVSIMIVKLLSRTHIK</sequence>
<gene>
    <name evidence="2" type="ORF">C8D97_101245</name>
</gene>
<accession>A0A316GHZ3</accession>
<evidence type="ECO:0000313" key="3">
    <source>
        <dbReference type="Proteomes" id="UP000245790"/>
    </source>
</evidence>
<evidence type="ECO:0000256" key="1">
    <source>
        <dbReference type="SAM" id="Phobius"/>
    </source>
</evidence>
<keyword evidence="3" id="KW-1185">Reference proteome</keyword>
<dbReference type="EMBL" id="QGGU01000001">
    <property type="protein sequence ID" value="PWK54397.1"/>
    <property type="molecule type" value="Genomic_DNA"/>
</dbReference>
<reference evidence="2 3" key="1">
    <citation type="submission" date="2018-05" db="EMBL/GenBank/DDBJ databases">
        <title>Genomic Encyclopedia of Type Strains, Phase IV (KMG-IV): sequencing the most valuable type-strain genomes for metagenomic binning, comparative biology and taxonomic classification.</title>
        <authorList>
            <person name="Goeker M."/>
        </authorList>
    </citation>
    <scope>NUCLEOTIDE SEQUENCE [LARGE SCALE GENOMIC DNA]</scope>
    <source>
        <strain evidence="2 3">DSM 25350</strain>
    </source>
</reference>
<feature type="transmembrane region" description="Helical" evidence="1">
    <location>
        <begin position="12"/>
        <end position="33"/>
    </location>
</feature>
<dbReference type="OrthoDB" id="6023292at2"/>
<name>A0A316GHZ3_9GAMM</name>
<feature type="transmembrane region" description="Helical" evidence="1">
    <location>
        <begin position="53"/>
        <end position="74"/>
    </location>
</feature>
<keyword evidence="1" id="KW-0472">Membrane</keyword>
<feature type="transmembrane region" description="Helical" evidence="1">
    <location>
        <begin position="126"/>
        <end position="145"/>
    </location>
</feature>
<protein>
    <recommendedName>
        <fullName evidence="4">Lysylphosphatidylglycerol synthase-like protein</fullName>
    </recommendedName>
</protein>
<proteinExistence type="predicted"/>
<feature type="transmembrane region" description="Helical" evidence="1">
    <location>
        <begin position="260"/>
        <end position="282"/>
    </location>
</feature>
<organism evidence="2 3">
    <name type="scientific">Pleionea mediterranea</name>
    <dbReference type="NCBI Taxonomy" id="523701"/>
    <lineage>
        <taxon>Bacteria</taxon>
        <taxon>Pseudomonadati</taxon>
        <taxon>Pseudomonadota</taxon>
        <taxon>Gammaproteobacteria</taxon>
        <taxon>Oceanospirillales</taxon>
        <taxon>Pleioneaceae</taxon>
        <taxon>Pleionea</taxon>
    </lineage>
</organism>
<feature type="transmembrane region" description="Helical" evidence="1">
    <location>
        <begin position="182"/>
        <end position="204"/>
    </location>
</feature>
<dbReference type="RefSeq" id="WP_109761515.1">
    <property type="nucleotide sequence ID" value="NZ_QGGU01000001.1"/>
</dbReference>
<dbReference type="Proteomes" id="UP000245790">
    <property type="component" value="Unassembled WGS sequence"/>
</dbReference>
<dbReference type="AlphaFoldDB" id="A0A316GHZ3"/>
<feature type="transmembrane region" description="Helical" evidence="1">
    <location>
        <begin position="151"/>
        <end position="170"/>
    </location>
</feature>
<evidence type="ECO:0000313" key="2">
    <source>
        <dbReference type="EMBL" id="PWK54397.1"/>
    </source>
</evidence>
<comment type="caution">
    <text evidence="2">The sequence shown here is derived from an EMBL/GenBank/DDBJ whole genome shotgun (WGS) entry which is preliminary data.</text>
</comment>
<keyword evidence="1" id="KW-1133">Transmembrane helix</keyword>
<feature type="transmembrane region" description="Helical" evidence="1">
    <location>
        <begin position="216"/>
        <end position="239"/>
    </location>
</feature>
<evidence type="ECO:0008006" key="4">
    <source>
        <dbReference type="Google" id="ProtNLM"/>
    </source>
</evidence>
<keyword evidence="1" id="KW-0812">Transmembrane</keyword>